<organism evidence="3 4">
    <name type="scientific">Ovis ammon polii</name>
    <dbReference type="NCBI Taxonomy" id="230172"/>
    <lineage>
        <taxon>Eukaryota</taxon>
        <taxon>Metazoa</taxon>
        <taxon>Chordata</taxon>
        <taxon>Craniata</taxon>
        <taxon>Vertebrata</taxon>
        <taxon>Euteleostomi</taxon>
        <taxon>Mammalia</taxon>
        <taxon>Eutheria</taxon>
        <taxon>Laurasiatheria</taxon>
        <taxon>Artiodactyla</taxon>
        <taxon>Ruminantia</taxon>
        <taxon>Pecora</taxon>
        <taxon>Bovidae</taxon>
        <taxon>Caprinae</taxon>
        <taxon>Ovis</taxon>
    </lineage>
</organism>
<keyword evidence="2" id="KW-0732">Signal</keyword>
<keyword evidence="4" id="KW-1185">Reference proteome</keyword>
<reference evidence="3" key="1">
    <citation type="submission" date="2022-03" db="EMBL/GenBank/DDBJ databases">
        <title>Genomic analyses of argali, domestic sheep and their hybrids provide insights into chromosomal evolution, heterosis and genetic basis of agronomic traits.</title>
        <authorList>
            <person name="Li M."/>
        </authorList>
    </citation>
    <scope>NUCLEOTIDE SEQUENCE</scope>
    <source>
        <strain evidence="3">CAU-MHL-2022a</strain>
        <tissue evidence="3">Skin</tissue>
    </source>
</reference>
<accession>A0AAD4U7J9</accession>
<dbReference type="EMBL" id="JAKZEL010000010">
    <property type="protein sequence ID" value="KAI4539926.1"/>
    <property type="molecule type" value="Genomic_DNA"/>
</dbReference>
<evidence type="ECO:0000256" key="1">
    <source>
        <dbReference type="SAM" id="MobiDB-lite"/>
    </source>
</evidence>
<evidence type="ECO:0000256" key="2">
    <source>
        <dbReference type="SAM" id="SignalP"/>
    </source>
</evidence>
<evidence type="ECO:0000313" key="4">
    <source>
        <dbReference type="Proteomes" id="UP001214576"/>
    </source>
</evidence>
<comment type="caution">
    <text evidence="3">The sequence shown here is derived from an EMBL/GenBank/DDBJ whole genome shotgun (WGS) entry which is preliminary data.</text>
</comment>
<gene>
    <name evidence="3" type="ORF">MG293_010321</name>
</gene>
<evidence type="ECO:0000313" key="3">
    <source>
        <dbReference type="EMBL" id="KAI4539926.1"/>
    </source>
</evidence>
<feature type="signal peptide" evidence="2">
    <location>
        <begin position="1"/>
        <end position="19"/>
    </location>
</feature>
<feature type="chain" id="PRO_5041906754" evidence="2">
    <location>
        <begin position="20"/>
        <end position="153"/>
    </location>
</feature>
<sequence>MKALLPLLAANFVLQPGTALQCHSCEDQGNNEGCQRVQNQGWAERVELNFSSTVDWPSTADKQVCTLVLSGQQATSSRQRGGDQGVHGSMKALNRDWLGQKGTQSCCRWIRDLCMELLGSGPRGGVQLLVPEAKPEKQTTHPLPDTDPGEEAA</sequence>
<name>A0AAD4U7J9_OVIAM</name>
<dbReference type="Proteomes" id="UP001214576">
    <property type="component" value="Unassembled WGS sequence"/>
</dbReference>
<proteinExistence type="predicted"/>
<feature type="region of interest" description="Disordered" evidence="1">
    <location>
        <begin position="131"/>
        <end position="153"/>
    </location>
</feature>
<dbReference type="AlphaFoldDB" id="A0AAD4U7J9"/>
<protein>
    <submittedName>
        <fullName evidence="3">Uncharacterized protein</fullName>
    </submittedName>
</protein>